<comment type="function">
    <text evidence="2 8 10">Excises uracil residues from the DNA which can arise as a result of misincorporation of dUMP residues by DNA polymerase or due to deamination of cytosine.</text>
</comment>
<evidence type="ECO:0000256" key="5">
    <source>
        <dbReference type="ARBA" id="ARBA00022763"/>
    </source>
</evidence>
<comment type="caution">
    <text evidence="12">The sequence shown here is derived from an EMBL/GenBank/DDBJ whole genome shotgun (WGS) entry which is preliminary data.</text>
</comment>
<evidence type="ECO:0000259" key="11">
    <source>
        <dbReference type="SMART" id="SM00986"/>
    </source>
</evidence>
<dbReference type="PROSITE" id="PS00130">
    <property type="entry name" value="U_DNA_GLYCOSYLASE"/>
    <property type="match status" value="1"/>
</dbReference>
<evidence type="ECO:0000256" key="2">
    <source>
        <dbReference type="ARBA" id="ARBA00002631"/>
    </source>
</evidence>
<dbReference type="GO" id="GO:0005737">
    <property type="term" value="C:cytoplasm"/>
    <property type="evidence" value="ECO:0007669"/>
    <property type="project" value="UniProtKB-SubCell"/>
</dbReference>
<dbReference type="GO" id="GO:0097510">
    <property type="term" value="P:base-excision repair, AP site formation via deaminated base removal"/>
    <property type="evidence" value="ECO:0007669"/>
    <property type="project" value="TreeGrafter"/>
</dbReference>
<comment type="catalytic activity">
    <reaction evidence="1 8 10">
        <text>Hydrolyzes single-stranded DNA or mismatched double-stranded DNA and polynucleotides, releasing free uracil.</text>
        <dbReference type="EC" id="3.2.2.27"/>
    </reaction>
</comment>
<dbReference type="InterPro" id="IPR018085">
    <property type="entry name" value="Ura-DNA_Glyclase_AS"/>
</dbReference>
<gene>
    <name evidence="8" type="primary">ung</name>
    <name evidence="12" type="ORF">FJO69_01135</name>
</gene>
<keyword evidence="8" id="KW-0963">Cytoplasm</keyword>
<proteinExistence type="inferred from homology"/>
<keyword evidence="5 8" id="KW-0227">DNA damage</keyword>
<reference evidence="12 13" key="1">
    <citation type="submission" date="2019-06" db="EMBL/GenBank/DDBJ databases">
        <title>Mycoplasma falconis type strain whole genome sequence.</title>
        <authorList>
            <person name="Spergser J."/>
        </authorList>
    </citation>
    <scope>NUCLEOTIDE SEQUENCE [LARGE SCALE GENOMIC DNA]</scope>
    <source>
        <strain evidence="12 13">ATCC 51372</strain>
    </source>
</reference>
<feature type="domain" description="Uracil-DNA glycosylase-like" evidence="11">
    <location>
        <begin position="42"/>
        <end position="201"/>
    </location>
</feature>
<evidence type="ECO:0000256" key="8">
    <source>
        <dbReference type="HAMAP-Rule" id="MF_00148"/>
    </source>
</evidence>
<dbReference type="PANTHER" id="PTHR11264">
    <property type="entry name" value="URACIL-DNA GLYCOSYLASE"/>
    <property type="match status" value="1"/>
</dbReference>
<protein>
    <recommendedName>
        <fullName evidence="4 8">Uracil-DNA glycosylase</fullName>
        <shortName evidence="8">UDG</shortName>
        <ecNumber evidence="4 8">3.2.2.27</ecNumber>
    </recommendedName>
</protein>
<name>A0A501XAY2_9BACT</name>
<evidence type="ECO:0000256" key="1">
    <source>
        <dbReference type="ARBA" id="ARBA00001400"/>
    </source>
</evidence>
<dbReference type="EC" id="3.2.2.27" evidence="4 8"/>
<comment type="similarity">
    <text evidence="3 8 10">Belongs to the uracil-DNA glycosylase (UDG) superfamily. UNG family.</text>
</comment>
<accession>A0A501XAY2</accession>
<dbReference type="Pfam" id="PF03167">
    <property type="entry name" value="UDG"/>
    <property type="match status" value="1"/>
</dbReference>
<evidence type="ECO:0000313" key="13">
    <source>
        <dbReference type="Proteomes" id="UP000319776"/>
    </source>
</evidence>
<dbReference type="RefSeq" id="WP_140781173.1">
    <property type="nucleotide sequence ID" value="NZ_VFSS01000002.1"/>
</dbReference>
<dbReference type="CDD" id="cd10027">
    <property type="entry name" value="UDG-F1-like"/>
    <property type="match status" value="1"/>
</dbReference>
<dbReference type="NCBIfam" id="NF003588">
    <property type="entry name" value="PRK05254.1-1"/>
    <property type="match status" value="1"/>
</dbReference>
<dbReference type="HAMAP" id="MF_00148">
    <property type="entry name" value="UDG"/>
    <property type="match status" value="1"/>
</dbReference>
<evidence type="ECO:0000256" key="10">
    <source>
        <dbReference type="RuleBase" id="RU003780"/>
    </source>
</evidence>
<dbReference type="EMBL" id="VFSS01000002">
    <property type="protein sequence ID" value="TPE57788.1"/>
    <property type="molecule type" value="Genomic_DNA"/>
</dbReference>
<dbReference type="SMART" id="SM00987">
    <property type="entry name" value="UreE_C"/>
    <property type="match status" value="1"/>
</dbReference>
<dbReference type="PANTHER" id="PTHR11264:SF0">
    <property type="entry name" value="URACIL-DNA GLYCOSYLASE"/>
    <property type="match status" value="1"/>
</dbReference>
<keyword evidence="7 8" id="KW-0234">DNA repair</keyword>
<evidence type="ECO:0000313" key="12">
    <source>
        <dbReference type="EMBL" id="TPE57788.1"/>
    </source>
</evidence>
<dbReference type="NCBIfam" id="NF003592">
    <property type="entry name" value="PRK05254.1-5"/>
    <property type="match status" value="1"/>
</dbReference>
<evidence type="ECO:0000256" key="7">
    <source>
        <dbReference type="ARBA" id="ARBA00023204"/>
    </source>
</evidence>
<dbReference type="AlphaFoldDB" id="A0A501XAY2"/>
<dbReference type="OrthoDB" id="9804372at2"/>
<keyword evidence="13" id="KW-1185">Reference proteome</keyword>
<dbReference type="Gene3D" id="3.40.470.10">
    <property type="entry name" value="Uracil-DNA glycosylase-like domain"/>
    <property type="match status" value="1"/>
</dbReference>
<dbReference type="NCBIfam" id="TIGR00628">
    <property type="entry name" value="ung"/>
    <property type="match status" value="1"/>
</dbReference>
<dbReference type="InterPro" id="IPR036895">
    <property type="entry name" value="Uracil-DNA_glycosylase-like_sf"/>
</dbReference>
<evidence type="ECO:0000256" key="6">
    <source>
        <dbReference type="ARBA" id="ARBA00022801"/>
    </source>
</evidence>
<comment type="subcellular location">
    <subcellularLocation>
        <location evidence="8">Cytoplasm</location>
    </subcellularLocation>
</comment>
<keyword evidence="6 8" id="KW-0378">Hydrolase</keyword>
<feature type="active site" description="Proton acceptor" evidence="8 9">
    <location>
        <position position="57"/>
    </location>
</feature>
<evidence type="ECO:0000256" key="9">
    <source>
        <dbReference type="PROSITE-ProRule" id="PRU10072"/>
    </source>
</evidence>
<dbReference type="InterPro" id="IPR005122">
    <property type="entry name" value="Uracil-DNA_glycosylase-like"/>
</dbReference>
<dbReference type="GO" id="GO:0004844">
    <property type="term" value="F:uracil DNA N-glycosylase activity"/>
    <property type="evidence" value="ECO:0007669"/>
    <property type="project" value="UniProtKB-UniRule"/>
</dbReference>
<dbReference type="InterPro" id="IPR002043">
    <property type="entry name" value="UDG_fam1"/>
</dbReference>
<dbReference type="SMART" id="SM00986">
    <property type="entry name" value="UDG"/>
    <property type="match status" value="1"/>
</dbReference>
<sequence length="214" mass="24662">MKFNWNDFLKEEEKKDYFKVLNNLINLPNVTPSKDLIFKAMENFNFDDLKVVIIGQDPYPNLGDADGLCFSTNAIKTPASLKNIFNEIKKDYLDTIIKSNSLNNWKNQGVLLLNSILTNEVGKTLAHKNLGWEKFNLHFLNKINQIYKNIIYVVLGKDAYNFISKLDLNNQILLSTSHPSPLGAYRGFIGSHIFKKINDELIKLNKQTINWSTY</sequence>
<evidence type="ECO:0000256" key="3">
    <source>
        <dbReference type="ARBA" id="ARBA00008184"/>
    </source>
</evidence>
<organism evidence="12 13">
    <name type="scientific">[Mycoplasma] falconis</name>
    <dbReference type="NCBI Taxonomy" id="92403"/>
    <lineage>
        <taxon>Bacteria</taxon>
        <taxon>Bacillati</taxon>
        <taxon>Mycoplasmatota</taxon>
        <taxon>Mycoplasmoidales</taxon>
        <taxon>Metamycoplasmataceae</taxon>
        <taxon>Metamycoplasma</taxon>
    </lineage>
</organism>
<dbReference type="SUPFAM" id="SSF52141">
    <property type="entry name" value="Uracil-DNA glycosylase-like"/>
    <property type="match status" value="1"/>
</dbReference>
<evidence type="ECO:0000256" key="4">
    <source>
        <dbReference type="ARBA" id="ARBA00012030"/>
    </source>
</evidence>
<dbReference type="Proteomes" id="UP000319776">
    <property type="component" value="Unassembled WGS sequence"/>
</dbReference>
<keyword evidence="12" id="KW-0326">Glycosidase</keyword>